<keyword evidence="2" id="KW-1185">Reference proteome</keyword>
<proteinExistence type="predicted"/>
<comment type="caution">
    <text evidence="1">The sequence shown here is derived from an EMBL/GenBank/DDBJ whole genome shotgun (WGS) entry which is preliminary data.</text>
</comment>
<evidence type="ECO:0000313" key="2">
    <source>
        <dbReference type="Proteomes" id="UP000294927"/>
    </source>
</evidence>
<gene>
    <name evidence="1" type="ORF">CLV71_103361</name>
</gene>
<dbReference type="Proteomes" id="UP000294927">
    <property type="component" value="Unassembled WGS sequence"/>
</dbReference>
<name>A0A4R7VY77_9PSEU</name>
<evidence type="ECO:0000313" key="1">
    <source>
        <dbReference type="EMBL" id="TDV55120.1"/>
    </source>
</evidence>
<dbReference type="EMBL" id="SOCP01000003">
    <property type="protein sequence ID" value="TDV55120.1"/>
    <property type="molecule type" value="Genomic_DNA"/>
</dbReference>
<protein>
    <submittedName>
        <fullName evidence="1">Uncharacterized protein</fullName>
    </submittedName>
</protein>
<dbReference type="RefSeq" id="WP_166664013.1">
    <property type="nucleotide sequence ID" value="NZ_SOCP01000003.1"/>
</dbReference>
<accession>A0A4R7VY77</accession>
<dbReference type="AlphaFoldDB" id="A0A4R7VY77"/>
<sequence length="57" mass="5637">MIFRVTLLLGNAYKAAGYCFPQAAFEGAVSGASGALSTPDALTCGGGHDPTGVPPPL</sequence>
<organism evidence="1 2">
    <name type="scientific">Actinophytocola oryzae</name>
    <dbReference type="NCBI Taxonomy" id="502181"/>
    <lineage>
        <taxon>Bacteria</taxon>
        <taxon>Bacillati</taxon>
        <taxon>Actinomycetota</taxon>
        <taxon>Actinomycetes</taxon>
        <taxon>Pseudonocardiales</taxon>
        <taxon>Pseudonocardiaceae</taxon>
    </lineage>
</organism>
<reference evidence="1 2" key="1">
    <citation type="submission" date="2019-03" db="EMBL/GenBank/DDBJ databases">
        <title>Genomic Encyclopedia of Archaeal and Bacterial Type Strains, Phase II (KMG-II): from individual species to whole genera.</title>
        <authorList>
            <person name="Goeker M."/>
        </authorList>
    </citation>
    <scope>NUCLEOTIDE SEQUENCE [LARGE SCALE GENOMIC DNA]</scope>
    <source>
        <strain evidence="1 2">DSM 45499</strain>
    </source>
</reference>